<comment type="subcellular location">
    <subcellularLocation>
        <location evidence="2">Membrane</location>
        <topology evidence="2">Single-pass membrane protein</topology>
    </subcellularLocation>
</comment>
<gene>
    <name evidence="13" type="primary">Cyp2ab1_5</name>
    <name evidence="13" type="ORF">VNI00_010794</name>
</gene>
<dbReference type="GO" id="GO:0020037">
    <property type="term" value="F:heme binding"/>
    <property type="evidence" value="ECO:0007669"/>
    <property type="project" value="InterPro"/>
</dbReference>
<dbReference type="GO" id="GO:0004497">
    <property type="term" value="F:monooxygenase activity"/>
    <property type="evidence" value="ECO:0007669"/>
    <property type="project" value="UniProtKB-KW"/>
</dbReference>
<keyword evidence="14" id="KW-1185">Reference proteome</keyword>
<comment type="similarity">
    <text evidence="3">Belongs to the cytochrome P450 family.</text>
</comment>
<keyword evidence="8" id="KW-0560">Oxidoreductase</keyword>
<evidence type="ECO:0000256" key="10">
    <source>
        <dbReference type="ARBA" id="ARBA00023033"/>
    </source>
</evidence>
<dbReference type="SUPFAM" id="SSF48264">
    <property type="entry name" value="Cytochrome P450"/>
    <property type="match status" value="1"/>
</dbReference>
<dbReference type="GO" id="GO:0005506">
    <property type="term" value="F:iron ion binding"/>
    <property type="evidence" value="ECO:0007669"/>
    <property type="project" value="InterPro"/>
</dbReference>
<protein>
    <submittedName>
        <fullName evidence="13">Cytochrome p450</fullName>
    </submittedName>
</protein>
<keyword evidence="5 12" id="KW-0812">Transmembrane</keyword>
<dbReference type="Proteomes" id="UP001383192">
    <property type="component" value="Unassembled WGS sequence"/>
</dbReference>
<evidence type="ECO:0000256" key="1">
    <source>
        <dbReference type="ARBA" id="ARBA00001971"/>
    </source>
</evidence>
<keyword evidence="9" id="KW-0408">Iron</keyword>
<dbReference type="EMBL" id="JAYKXP010000044">
    <property type="protein sequence ID" value="KAK7037833.1"/>
    <property type="molecule type" value="Genomic_DNA"/>
</dbReference>
<dbReference type="GO" id="GO:0016705">
    <property type="term" value="F:oxidoreductase activity, acting on paired donors, with incorporation or reduction of molecular oxygen"/>
    <property type="evidence" value="ECO:0007669"/>
    <property type="project" value="InterPro"/>
</dbReference>
<keyword evidence="7 12" id="KW-1133">Transmembrane helix</keyword>
<dbReference type="Gene3D" id="1.10.630.10">
    <property type="entry name" value="Cytochrome P450"/>
    <property type="match status" value="1"/>
</dbReference>
<evidence type="ECO:0000256" key="4">
    <source>
        <dbReference type="ARBA" id="ARBA00022617"/>
    </source>
</evidence>
<evidence type="ECO:0000256" key="2">
    <source>
        <dbReference type="ARBA" id="ARBA00004167"/>
    </source>
</evidence>
<evidence type="ECO:0000313" key="14">
    <source>
        <dbReference type="Proteomes" id="UP001383192"/>
    </source>
</evidence>
<dbReference type="InterPro" id="IPR036396">
    <property type="entry name" value="Cyt_P450_sf"/>
</dbReference>
<dbReference type="PANTHER" id="PTHR46300">
    <property type="entry name" value="P450, PUTATIVE (EUROFUNG)-RELATED-RELATED"/>
    <property type="match status" value="1"/>
</dbReference>
<dbReference type="AlphaFoldDB" id="A0AAW0CFZ4"/>
<keyword evidence="11 12" id="KW-0472">Membrane</keyword>
<keyword evidence="10" id="KW-0503">Monooxygenase</keyword>
<evidence type="ECO:0000313" key="13">
    <source>
        <dbReference type="EMBL" id="KAK7037833.1"/>
    </source>
</evidence>
<proteinExistence type="inferred from homology"/>
<accession>A0AAW0CFZ4</accession>
<evidence type="ECO:0000256" key="9">
    <source>
        <dbReference type="ARBA" id="ARBA00023004"/>
    </source>
</evidence>
<keyword evidence="4" id="KW-0349">Heme</keyword>
<sequence length="300" mass="34967">MPEFAHIVTIIVLLLAVLWKIYNRTSLQRYPPGPPKRLFFGNLEEIPNKKPWVAYAEWAKKYGMRYHASESHEQPHHSRPNEDLFAFAGWPFDVALQDYTEEWRQNRKVYQQTFRPDAIVQFIPAIQDCIDTFLRSLYQSPEDLMGHIDVFINNITLKTMYGIDAKGSDDPLVLVAKRAIHIFDILMSNSFLAVMKLCPFVMSVPRWVPIIGSARKTVELSRKYADDLRNLPIEHVQKNNVGAETGGLIPRFMHEMDPHDRKSAEMLQRLKDMASIFYLGRIQFIYMVGARVYSQHYSEF</sequence>
<evidence type="ECO:0000256" key="12">
    <source>
        <dbReference type="SAM" id="Phobius"/>
    </source>
</evidence>
<dbReference type="GO" id="GO:0016020">
    <property type="term" value="C:membrane"/>
    <property type="evidence" value="ECO:0007669"/>
    <property type="project" value="UniProtKB-SubCell"/>
</dbReference>
<comment type="cofactor">
    <cofactor evidence="1">
        <name>heme</name>
        <dbReference type="ChEBI" id="CHEBI:30413"/>
    </cofactor>
</comment>
<evidence type="ECO:0000256" key="7">
    <source>
        <dbReference type="ARBA" id="ARBA00022989"/>
    </source>
</evidence>
<feature type="transmembrane region" description="Helical" evidence="12">
    <location>
        <begin position="6"/>
        <end position="22"/>
    </location>
</feature>
<name>A0AAW0CFZ4_9AGAR</name>
<comment type="caution">
    <text evidence="13">The sequence shown here is derived from an EMBL/GenBank/DDBJ whole genome shotgun (WGS) entry which is preliminary data.</text>
</comment>
<dbReference type="PANTHER" id="PTHR46300:SF2">
    <property type="entry name" value="CYTOCHROME P450 MONOOXYGENASE ALNH-RELATED"/>
    <property type="match status" value="1"/>
</dbReference>
<evidence type="ECO:0000256" key="6">
    <source>
        <dbReference type="ARBA" id="ARBA00022723"/>
    </source>
</evidence>
<evidence type="ECO:0000256" key="5">
    <source>
        <dbReference type="ARBA" id="ARBA00022692"/>
    </source>
</evidence>
<dbReference type="InterPro" id="IPR050364">
    <property type="entry name" value="Cytochrome_P450_fung"/>
</dbReference>
<evidence type="ECO:0000256" key="11">
    <source>
        <dbReference type="ARBA" id="ARBA00023136"/>
    </source>
</evidence>
<keyword evidence="6" id="KW-0479">Metal-binding</keyword>
<evidence type="ECO:0000256" key="3">
    <source>
        <dbReference type="ARBA" id="ARBA00010617"/>
    </source>
</evidence>
<organism evidence="13 14">
    <name type="scientific">Paramarasmius palmivorus</name>
    <dbReference type="NCBI Taxonomy" id="297713"/>
    <lineage>
        <taxon>Eukaryota</taxon>
        <taxon>Fungi</taxon>
        <taxon>Dikarya</taxon>
        <taxon>Basidiomycota</taxon>
        <taxon>Agaricomycotina</taxon>
        <taxon>Agaricomycetes</taxon>
        <taxon>Agaricomycetidae</taxon>
        <taxon>Agaricales</taxon>
        <taxon>Marasmiineae</taxon>
        <taxon>Marasmiaceae</taxon>
        <taxon>Paramarasmius</taxon>
    </lineage>
</organism>
<reference evidence="13 14" key="1">
    <citation type="submission" date="2024-01" db="EMBL/GenBank/DDBJ databases">
        <title>A draft genome for a cacao thread blight-causing isolate of Paramarasmius palmivorus.</title>
        <authorList>
            <person name="Baruah I.K."/>
            <person name="Bukari Y."/>
            <person name="Amoako-Attah I."/>
            <person name="Meinhardt L.W."/>
            <person name="Bailey B.A."/>
            <person name="Cohen S.P."/>
        </authorList>
    </citation>
    <scope>NUCLEOTIDE SEQUENCE [LARGE SCALE GENOMIC DNA]</scope>
    <source>
        <strain evidence="13 14">GH-12</strain>
    </source>
</reference>
<evidence type="ECO:0000256" key="8">
    <source>
        <dbReference type="ARBA" id="ARBA00023002"/>
    </source>
</evidence>